<gene>
    <name evidence="1" type="ORF">AQUCO_00500455v1</name>
</gene>
<organism evidence="1 2">
    <name type="scientific">Aquilegia coerulea</name>
    <name type="common">Rocky mountain columbine</name>
    <dbReference type="NCBI Taxonomy" id="218851"/>
    <lineage>
        <taxon>Eukaryota</taxon>
        <taxon>Viridiplantae</taxon>
        <taxon>Streptophyta</taxon>
        <taxon>Embryophyta</taxon>
        <taxon>Tracheophyta</taxon>
        <taxon>Spermatophyta</taxon>
        <taxon>Magnoliopsida</taxon>
        <taxon>Ranunculales</taxon>
        <taxon>Ranunculaceae</taxon>
        <taxon>Thalictroideae</taxon>
        <taxon>Aquilegia</taxon>
    </lineage>
</organism>
<protein>
    <submittedName>
        <fullName evidence="1">Uncharacterized protein</fullName>
    </submittedName>
</protein>
<proteinExistence type="predicted"/>
<dbReference type="InParanoid" id="A0A2G5ES24"/>
<keyword evidence="2" id="KW-1185">Reference proteome</keyword>
<reference evidence="1 2" key="1">
    <citation type="submission" date="2017-09" db="EMBL/GenBank/DDBJ databases">
        <title>WGS assembly of Aquilegia coerulea Goldsmith.</title>
        <authorList>
            <person name="Hodges S."/>
            <person name="Kramer E."/>
            <person name="Nordborg M."/>
            <person name="Tomkins J."/>
            <person name="Borevitz J."/>
            <person name="Derieg N."/>
            <person name="Yan J."/>
            <person name="Mihaltcheva S."/>
            <person name="Hayes R.D."/>
            <person name="Rokhsar D."/>
        </authorList>
    </citation>
    <scope>NUCLEOTIDE SEQUENCE [LARGE SCALE GENOMIC DNA]</scope>
    <source>
        <strain evidence="2">cv. Goldsmith</strain>
    </source>
</reference>
<accession>A0A2G5ES24</accession>
<evidence type="ECO:0000313" key="2">
    <source>
        <dbReference type="Proteomes" id="UP000230069"/>
    </source>
</evidence>
<evidence type="ECO:0000313" key="1">
    <source>
        <dbReference type="EMBL" id="PIA58548.1"/>
    </source>
</evidence>
<dbReference type="EMBL" id="KZ305022">
    <property type="protein sequence ID" value="PIA58548.1"/>
    <property type="molecule type" value="Genomic_DNA"/>
</dbReference>
<dbReference type="Proteomes" id="UP000230069">
    <property type="component" value="Unassembled WGS sequence"/>
</dbReference>
<sequence>MVPPPPRRRDSYVFKITSCHVILTFDLKWERPQVNRLPGNVMIGRGGLCLGVSEGNQKEICTTVSQYAWSFGLVLEMDAFAPKRFLKHPNHAWNSAVENHFANLVMILTSVRSMSWSHMLSSMSR</sequence>
<dbReference type="OrthoDB" id="626202at2759"/>
<dbReference type="AlphaFoldDB" id="A0A2G5ES24"/>
<name>A0A2G5ES24_AQUCA</name>